<evidence type="ECO:0000313" key="1">
    <source>
        <dbReference type="EMBL" id="GKV14918.1"/>
    </source>
</evidence>
<evidence type="ECO:0000313" key="2">
    <source>
        <dbReference type="Proteomes" id="UP001054252"/>
    </source>
</evidence>
<comment type="caution">
    <text evidence="1">The sequence shown here is derived from an EMBL/GenBank/DDBJ whole genome shotgun (WGS) entry which is preliminary data.</text>
</comment>
<dbReference type="EMBL" id="BPVZ01000042">
    <property type="protein sequence ID" value="GKV14918.1"/>
    <property type="molecule type" value="Genomic_DNA"/>
</dbReference>
<keyword evidence="2" id="KW-1185">Reference proteome</keyword>
<sequence length="141" mass="15911">MALIFSFSFDFFGGSLQTWGKLTLSQSDTLSTITSSLGYILLLLDTWALVDATAKGYNDSSCMFLEMLINRGCLGVVSLTLNQQRMTTHYCLRRKFSSYFNCLAVCAITIRDDAVILAFSFTFYMFEGSPWKGWKTHLITT</sequence>
<organism evidence="1 2">
    <name type="scientific">Rubroshorea leprosula</name>
    <dbReference type="NCBI Taxonomy" id="152421"/>
    <lineage>
        <taxon>Eukaryota</taxon>
        <taxon>Viridiplantae</taxon>
        <taxon>Streptophyta</taxon>
        <taxon>Embryophyta</taxon>
        <taxon>Tracheophyta</taxon>
        <taxon>Spermatophyta</taxon>
        <taxon>Magnoliopsida</taxon>
        <taxon>eudicotyledons</taxon>
        <taxon>Gunneridae</taxon>
        <taxon>Pentapetalae</taxon>
        <taxon>rosids</taxon>
        <taxon>malvids</taxon>
        <taxon>Malvales</taxon>
        <taxon>Dipterocarpaceae</taxon>
        <taxon>Rubroshorea</taxon>
    </lineage>
</organism>
<accession>A0AAV5JK16</accession>
<proteinExistence type="predicted"/>
<protein>
    <submittedName>
        <fullName evidence="1">Uncharacterized protein</fullName>
    </submittedName>
</protein>
<dbReference type="Proteomes" id="UP001054252">
    <property type="component" value="Unassembled WGS sequence"/>
</dbReference>
<gene>
    <name evidence="1" type="ORF">SLEP1_g25720</name>
</gene>
<reference evidence="1 2" key="1">
    <citation type="journal article" date="2021" name="Commun. Biol.">
        <title>The genome of Shorea leprosula (Dipterocarpaceae) highlights the ecological relevance of drought in aseasonal tropical rainforests.</title>
        <authorList>
            <person name="Ng K.K.S."/>
            <person name="Kobayashi M.J."/>
            <person name="Fawcett J.A."/>
            <person name="Hatakeyama M."/>
            <person name="Paape T."/>
            <person name="Ng C.H."/>
            <person name="Ang C.C."/>
            <person name="Tnah L.H."/>
            <person name="Lee C.T."/>
            <person name="Nishiyama T."/>
            <person name="Sese J."/>
            <person name="O'Brien M.J."/>
            <person name="Copetti D."/>
            <person name="Mohd Noor M.I."/>
            <person name="Ong R.C."/>
            <person name="Putra M."/>
            <person name="Sireger I.Z."/>
            <person name="Indrioko S."/>
            <person name="Kosugi Y."/>
            <person name="Izuno A."/>
            <person name="Isagi Y."/>
            <person name="Lee S.L."/>
            <person name="Shimizu K.K."/>
        </authorList>
    </citation>
    <scope>NUCLEOTIDE SEQUENCE [LARGE SCALE GENOMIC DNA]</scope>
    <source>
        <strain evidence="1">214</strain>
    </source>
</reference>
<name>A0AAV5JK16_9ROSI</name>
<dbReference type="AlphaFoldDB" id="A0AAV5JK16"/>